<proteinExistence type="predicted"/>
<evidence type="ECO:0000313" key="3">
    <source>
        <dbReference type="EMBL" id="AJW80921.1"/>
    </source>
</evidence>
<accession>A0A0D5CMP1</accession>
<dbReference type="InterPro" id="IPR013671">
    <property type="entry name" value="Gemini_AC4/5_cons-dom"/>
</dbReference>
<feature type="domain" description="Geminivirus AC4/5 conserved" evidence="1">
    <location>
        <begin position="13"/>
        <end position="44"/>
    </location>
</feature>
<sequence length="185" mass="20786">MPLPQHLITISVHILHSSSARLVVKHIEHLSKVLWLINRTSVTNKKKHDTVRVILGLDILIHPYLPHNVNRLNTKTLTNSMSQPSTASDITNTHNLPYMDYIVSGLKRLDLTWAFTSSRDIWTSVHPVHPGLSVHGPVRPCFCFGDADNGGSSTAHIRAVEVETAAYLRSGRGNDYICWSLRHNF</sequence>
<dbReference type="EMBL" id="KP178730">
    <property type="protein sequence ID" value="AJW80921.1"/>
    <property type="molecule type" value="Genomic_DNA"/>
</dbReference>
<evidence type="ECO:0000259" key="1">
    <source>
        <dbReference type="Pfam" id="PF04807"/>
    </source>
</evidence>
<dbReference type="Pfam" id="PF04807">
    <property type="entry name" value="Gemini_AC4_5"/>
    <property type="match status" value="1"/>
</dbReference>
<organism evidence="3">
    <name type="scientific">Tomato leaf curl Karnataka virus</name>
    <dbReference type="NCBI Taxonomy" id="220932"/>
    <lineage>
        <taxon>Viruses</taxon>
        <taxon>Monodnaviria</taxon>
        <taxon>Shotokuvirae</taxon>
        <taxon>Cressdnaviricota</taxon>
        <taxon>Repensiviricetes</taxon>
        <taxon>Geplafuvirales</taxon>
        <taxon>Geminiviridae</taxon>
        <taxon>Begomovirus</taxon>
        <taxon>Begomovirus solanumkarnatakaense</taxon>
    </lineage>
</organism>
<protein>
    <submittedName>
        <fullName evidence="3">AC5</fullName>
    </submittedName>
</protein>
<evidence type="ECO:0000259" key="2">
    <source>
        <dbReference type="Pfam" id="PF08464"/>
    </source>
</evidence>
<name>A0A0D5CMP1_9GEMI</name>
<dbReference type="InterPro" id="IPR006892">
    <property type="entry name" value="Gemini_AC4_5_cons_dom_1"/>
</dbReference>
<dbReference type="Pfam" id="PF08464">
    <property type="entry name" value="Gemini_AC4_5_2"/>
    <property type="match status" value="1"/>
</dbReference>
<feature type="domain" description="Geminivirus AC4/5 conserved" evidence="2">
    <location>
        <begin position="99"/>
        <end position="141"/>
    </location>
</feature>
<reference evidence="3" key="1">
    <citation type="submission" date="2014-11" db="EMBL/GenBank/DDBJ databases">
        <title>Molecular characterization of Tomato leaf curl Karnataka virus infecting tomato in India.</title>
        <authorList>
            <person name="Swarnalatha P."/>
            <person name="Venkatravanappa V."/>
            <person name="Jalali S."/>
            <person name="Krishna Reddy M."/>
        </authorList>
    </citation>
    <scope>NUCLEOTIDE SEQUENCE</scope>
    <source>
        <strain evidence="3">TC146</strain>
    </source>
</reference>